<dbReference type="InterPro" id="IPR003607">
    <property type="entry name" value="HD/PDEase_dom"/>
</dbReference>
<dbReference type="EMBL" id="QQBB01000020">
    <property type="protein sequence ID" value="RDI50510.1"/>
    <property type="molecule type" value="Genomic_DNA"/>
</dbReference>
<dbReference type="CDD" id="cd00077">
    <property type="entry name" value="HDc"/>
    <property type="match status" value="1"/>
</dbReference>
<evidence type="ECO:0000313" key="3">
    <source>
        <dbReference type="Proteomes" id="UP000254925"/>
    </source>
</evidence>
<evidence type="ECO:0000259" key="1">
    <source>
        <dbReference type="SMART" id="SM00471"/>
    </source>
</evidence>
<organism evidence="2 3">
    <name type="scientific">Microvirga subterranea</name>
    <dbReference type="NCBI Taxonomy" id="186651"/>
    <lineage>
        <taxon>Bacteria</taxon>
        <taxon>Pseudomonadati</taxon>
        <taxon>Pseudomonadota</taxon>
        <taxon>Alphaproteobacteria</taxon>
        <taxon>Hyphomicrobiales</taxon>
        <taxon>Methylobacteriaceae</taxon>
        <taxon>Microvirga</taxon>
    </lineage>
</organism>
<dbReference type="Gene3D" id="1.10.3210.10">
    <property type="entry name" value="Hypothetical protein af1432"/>
    <property type="match status" value="1"/>
</dbReference>
<comment type="caution">
    <text evidence="2">The sequence shown here is derived from an EMBL/GenBank/DDBJ whole genome shotgun (WGS) entry which is preliminary data.</text>
</comment>
<feature type="domain" description="HD/PDEase" evidence="1">
    <location>
        <begin position="51"/>
        <end position="203"/>
    </location>
</feature>
<name>A0A370H2S2_9HYPH</name>
<dbReference type="RefSeq" id="WP_114773384.1">
    <property type="nucleotide sequence ID" value="NZ_QQBB01000020.1"/>
</dbReference>
<accession>A0A370H2S2</accession>
<reference evidence="2 3" key="1">
    <citation type="submission" date="2018-07" db="EMBL/GenBank/DDBJ databases">
        <title>Genomic Encyclopedia of Type Strains, Phase IV (KMG-IV): sequencing the most valuable type-strain genomes for metagenomic binning, comparative biology and taxonomic classification.</title>
        <authorList>
            <person name="Goeker M."/>
        </authorList>
    </citation>
    <scope>NUCLEOTIDE SEQUENCE [LARGE SCALE GENOMIC DNA]</scope>
    <source>
        <strain evidence="2 3">DSM 14364</strain>
    </source>
</reference>
<dbReference type="SMART" id="SM00471">
    <property type="entry name" value="HDc"/>
    <property type="match status" value="1"/>
</dbReference>
<dbReference type="OrthoDB" id="505007at2"/>
<dbReference type="SUPFAM" id="SSF109604">
    <property type="entry name" value="HD-domain/PDEase-like"/>
    <property type="match status" value="1"/>
</dbReference>
<gene>
    <name evidence="2" type="ORF">DES45_12029</name>
</gene>
<keyword evidence="3" id="KW-1185">Reference proteome</keyword>
<protein>
    <recommendedName>
        <fullName evidence="1">HD/PDEase domain-containing protein</fullName>
    </recommendedName>
</protein>
<dbReference type="Proteomes" id="UP000254925">
    <property type="component" value="Unassembled WGS sequence"/>
</dbReference>
<dbReference type="AlphaFoldDB" id="A0A370H2S2"/>
<sequence>MMTMSEMAADQLGKLLAEDVRRLFGSAQHEHAERLDGIARIALECLGRSDALYHNLEHTFLVTLVGRDILRGRMLTERLEPDDYAHLIVACLLHDIGYVRGILAGDRGGGYVVSPDGRTVTLPRGASDAVLTPYHVDRSKLFVVERLGSSPTLDAARVSRAIEFTRFPACSGADEHPDNREGRLVQAADLIGQLGDPLYLRKANALFYEFEEVGLNRQLGYASPADMVERYPDFYWTSVSPHLTEAIGYLNVTASGRQWIANLHSHVFCAEHAFALMGPER</sequence>
<evidence type="ECO:0000313" key="2">
    <source>
        <dbReference type="EMBL" id="RDI50510.1"/>
    </source>
</evidence>
<proteinExistence type="predicted"/>